<gene>
    <name evidence="4" type="ORF">EPK99_22375</name>
</gene>
<dbReference type="InterPro" id="IPR050300">
    <property type="entry name" value="GDXG_lipolytic_enzyme"/>
</dbReference>
<dbReference type="Pfam" id="PF07859">
    <property type="entry name" value="Abhydrolase_3"/>
    <property type="match status" value="1"/>
</dbReference>
<dbReference type="PANTHER" id="PTHR48081:SF30">
    <property type="entry name" value="ACETYL-HYDROLASE LIPR-RELATED"/>
    <property type="match status" value="1"/>
</dbReference>
<dbReference type="OrthoDB" id="9806180at2"/>
<name>A0A3S3RPJ5_9HYPH</name>
<accession>A0A3S3RPJ5</accession>
<dbReference type="Gene3D" id="3.40.50.1820">
    <property type="entry name" value="alpha/beta hydrolase"/>
    <property type="match status" value="1"/>
</dbReference>
<comment type="similarity">
    <text evidence="1">Belongs to the 'GDXG' lipolytic enzyme family.</text>
</comment>
<proteinExistence type="inferred from homology"/>
<dbReference type="InterPro" id="IPR029058">
    <property type="entry name" value="AB_hydrolase_fold"/>
</dbReference>
<dbReference type="AlphaFoldDB" id="A0A3S3RPJ5"/>
<dbReference type="InterPro" id="IPR013094">
    <property type="entry name" value="AB_hydrolase_3"/>
</dbReference>
<dbReference type="PANTHER" id="PTHR48081">
    <property type="entry name" value="AB HYDROLASE SUPERFAMILY PROTEIN C4A8.06C"/>
    <property type="match status" value="1"/>
</dbReference>
<dbReference type="Proteomes" id="UP000287687">
    <property type="component" value="Unassembled WGS sequence"/>
</dbReference>
<keyword evidence="5" id="KW-1185">Reference proteome</keyword>
<comment type="caution">
    <text evidence="4">The sequence shown here is derived from an EMBL/GenBank/DDBJ whole genome shotgun (WGS) entry which is preliminary data.</text>
</comment>
<evidence type="ECO:0000259" key="3">
    <source>
        <dbReference type="Pfam" id="PF07859"/>
    </source>
</evidence>
<feature type="domain" description="Alpha/beta hydrolase fold-3" evidence="3">
    <location>
        <begin position="102"/>
        <end position="304"/>
    </location>
</feature>
<dbReference type="SUPFAM" id="SSF53474">
    <property type="entry name" value="alpha/beta-Hydrolases"/>
    <property type="match status" value="1"/>
</dbReference>
<keyword evidence="2 4" id="KW-0378">Hydrolase</keyword>
<protein>
    <submittedName>
        <fullName evidence="4">Alpha/beta hydrolase</fullName>
    </submittedName>
</protein>
<reference evidence="4 5" key="1">
    <citation type="submission" date="2019-01" db="EMBL/GenBank/DDBJ databases">
        <title>The draft genome of Rhizobium sp. 24NR.</title>
        <authorList>
            <person name="Liu L."/>
            <person name="Liang L."/>
            <person name="Shi S."/>
            <person name="Xu L."/>
            <person name="Wang X."/>
            <person name="Li L."/>
            <person name="Zhang X."/>
        </authorList>
    </citation>
    <scope>NUCLEOTIDE SEQUENCE [LARGE SCALE GENOMIC DNA]</scope>
    <source>
        <strain evidence="4 5">24NR</strain>
    </source>
</reference>
<evidence type="ECO:0000256" key="2">
    <source>
        <dbReference type="ARBA" id="ARBA00022801"/>
    </source>
</evidence>
<evidence type="ECO:0000313" key="5">
    <source>
        <dbReference type="Proteomes" id="UP000287687"/>
    </source>
</evidence>
<organism evidence="4 5">
    <name type="scientific">Neorhizobium lilium</name>
    <dbReference type="NCBI Taxonomy" id="2503024"/>
    <lineage>
        <taxon>Bacteria</taxon>
        <taxon>Pseudomonadati</taxon>
        <taxon>Pseudomonadota</taxon>
        <taxon>Alphaproteobacteria</taxon>
        <taxon>Hyphomicrobiales</taxon>
        <taxon>Rhizobiaceae</taxon>
        <taxon>Rhizobium/Agrobacterium group</taxon>
        <taxon>Neorhizobium</taxon>
    </lineage>
</organism>
<dbReference type="EMBL" id="SBIP01000006">
    <property type="protein sequence ID" value="RWX74665.1"/>
    <property type="molecule type" value="Genomic_DNA"/>
</dbReference>
<evidence type="ECO:0000256" key="1">
    <source>
        <dbReference type="ARBA" id="ARBA00010515"/>
    </source>
</evidence>
<dbReference type="GO" id="GO:0004806">
    <property type="term" value="F:triacylglycerol lipase activity"/>
    <property type="evidence" value="ECO:0007669"/>
    <property type="project" value="TreeGrafter"/>
</dbReference>
<evidence type="ECO:0000313" key="4">
    <source>
        <dbReference type="EMBL" id="RWX74665.1"/>
    </source>
</evidence>
<sequence length="330" mass="35531">MPLKPLGISSVPLRFQVPKTVSPEAAEALVNLYAASQQAPALGKPLSQADFDDANQQMEAAFAPSNAQLAERLSVTIRREDIAGVPVVRIARQDHTPGKRLLVYVHGGAYVYFSAGTLVGLPSLIAAATGNEVISIDYTLAPRARWQTVTDQVLAVWKALLAEGRDPGTLGLLGDSAGGGLAAGSVLKMRDQQIPLPGALWLISPWSDISGAGDTYDTLKQADPTLTPESLAWCAEAYADPADHEHPYVSAVYGDYEKPFPPTLIQGGTREIFLSNFVRHYQAIRTGGHEAVLDLYEGMPHVFQSLLPDAPESKTAIKRAAAFFDVYLRR</sequence>